<keyword evidence="1 8" id="KW-0963">Cytoplasm</keyword>
<feature type="binding site" evidence="8">
    <location>
        <position position="118"/>
    </location>
    <ligand>
        <name>Mg(2+)</name>
        <dbReference type="ChEBI" id="CHEBI:18420"/>
        <label>2</label>
    </ligand>
</feature>
<feature type="binding site" evidence="8">
    <location>
        <position position="534"/>
    </location>
    <ligand>
        <name>substrate</name>
    </ligand>
</feature>
<dbReference type="GO" id="GO:0000287">
    <property type="term" value="F:magnesium ion binding"/>
    <property type="evidence" value="ECO:0007669"/>
    <property type="project" value="UniProtKB-UniRule"/>
</dbReference>
<feature type="domain" description="PurM-like N-terminal" evidence="9">
    <location>
        <begin position="436"/>
        <end position="555"/>
    </location>
</feature>
<feature type="active site" evidence="8">
    <location>
        <position position="50"/>
    </location>
</feature>
<evidence type="ECO:0000259" key="11">
    <source>
        <dbReference type="Pfam" id="PF18072"/>
    </source>
</evidence>
<dbReference type="InterPro" id="IPR010074">
    <property type="entry name" value="PRibForGlyAmidine_synth_PurL"/>
</dbReference>
<feature type="active site" description="Proton acceptor" evidence="8">
    <location>
        <position position="96"/>
    </location>
</feature>
<feature type="binding site" evidence="8">
    <location>
        <begin position="313"/>
        <end position="315"/>
    </location>
    <ligand>
        <name>substrate</name>
    </ligand>
</feature>
<feature type="domain" description="PurM-like N-terminal" evidence="9">
    <location>
        <begin position="75"/>
        <end position="189"/>
    </location>
</feature>
<feature type="binding site" evidence="8">
    <location>
        <position position="494"/>
    </location>
    <ligand>
        <name>ATP</name>
        <dbReference type="ChEBI" id="CHEBI:30616"/>
    </ligand>
</feature>
<evidence type="ECO:0000256" key="5">
    <source>
        <dbReference type="ARBA" id="ARBA00022755"/>
    </source>
</evidence>
<dbReference type="PANTHER" id="PTHR43555:SF1">
    <property type="entry name" value="PHOSPHORIBOSYLFORMYLGLYCINAMIDINE SYNTHASE SUBUNIT PURL"/>
    <property type="match status" value="1"/>
</dbReference>
<evidence type="ECO:0000259" key="10">
    <source>
        <dbReference type="Pfam" id="PF02769"/>
    </source>
</evidence>
<feature type="binding site" evidence="8">
    <location>
        <position position="53"/>
    </location>
    <ligand>
        <name>ATP</name>
        <dbReference type="ChEBI" id="CHEBI:30616"/>
    </ligand>
</feature>
<evidence type="ECO:0000256" key="8">
    <source>
        <dbReference type="HAMAP-Rule" id="MF_00420"/>
    </source>
</evidence>
<comment type="catalytic activity">
    <reaction evidence="8">
        <text>N(2)-formyl-N(1)-(5-phospho-beta-D-ribosyl)glycinamide + L-glutamine + ATP + H2O = 2-formamido-N(1)-(5-O-phospho-beta-D-ribosyl)acetamidine + L-glutamate + ADP + phosphate + H(+)</text>
        <dbReference type="Rhea" id="RHEA:17129"/>
        <dbReference type="ChEBI" id="CHEBI:15377"/>
        <dbReference type="ChEBI" id="CHEBI:15378"/>
        <dbReference type="ChEBI" id="CHEBI:29985"/>
        <dbReference type="ChEBI" id="CHEBI:30616"/>
        <dbReference type="ChEBI" id="CHEBI:43474"/>
        <dbReference type="ChEBI" id="CHEBI:58359"/>
        <dbReference type="ChEBI" id="CHEBI:147286"/>
        <dbReference type="ChEBI" id="CHEBI:147287"/>
        <dbReference type="ChEBI" id="CHEBI:456216"/>
        <dbReference type="EC" id="6.3.5.3"/>
    </reaction>
</comment>
<keyword evidence="6 8" id="KW-0067">ATP-binding</keyword>
<dbReference type="NCBIfam" id="TIGR01736">
    <property type="entry name" value="FGAM_synth_II"/>
    <property type="match status" value="1"/>
</dbReference>
<evidence type="ECO:0000259" key="9">
    <source>
        <dbReference type="Pfam" id="PF00586"/>
    </source>
</evidence>
<dbReference type="InterPro" id="IPR010918">
    <property type="entry name" value="PurM-like_C_dom"/>
</dbReference>
<dbReference type="Pfam" id="PF02769">
    <property type="entry name" value="AIRS_C"/>
    <property type="match status" value="2"/>
</dbReference>
<evidence type="ECO:0000313" key="13">
    <source>
        <dbReference type="Proteomes" id="UP000541470"/>
    </source>
</evidence>
<accession>A0A7Y0ATX0</accession>
<protein>
    <recommendedName>
        <fullName evidence="8">Phosphoribosylformylglycinamidine synthase subunit PurL</fullName>
        <shortName evidence="8">FGAM synthase</shortName>
        <ecNumber evidence="8">6.3.5.3</ecNumber>
    </recommendedName>
    <alternativeName>
        <fullName evidence="8">Formylglycinamide ribonucleotide amidotransferase subunit II</fullName>
        <shortName evidence="8">FGAR amidotransferase II</shortName>
        <shortName evidence="8">FGAR-AT II</shortName>
    </alternativeName>
    <alternativeName>
        <fullName evidence="8">Glutamine amidotransferase PurL</fullName>
    </alternativeName>
    <alternativeName>
        <fullName evidence="8">Phosphoribosylformylglycinamidine synthase subunit II</fullName>
    </alternativeName>
</protein>
<evidence type="ECO:0000313" key="12">
    <source>
        <dbReference type="EMBL" id="NML73389.1"/>
    </source>
</evidence>
<feature type="binding site" evidence="8">
    <location>
        <position position="532"/>
    </location>
    <ligand>
        <name>Mg(2+)</name>
        <dbReference type="ChEBI" id="CHEBI:18420"/>
        <label>1</label>
    </ligand>
</feature>
<evidence type="ECO:0000256" key="1">
    <source>
        <dbReference type="ARBA" id="ARBA00022490"/>
    </source>
</evidence>
<dbReference type="Gene3D" id="3.30.1330.10">
    <property type="entry name" value="PurM-like, N-terminal domain"/>
    <property type="match status" value="2"/>
</dbReference>
<feature type="domain" description="Phosphoribosylformylglycinamidine synthase linker" evidence="11">
    <location>
        <begin position="17"/>
        <end position="54"/>
    </location>
</feature>
<name>A0A7Y0ATX0_9HYPH</name>
<dbReference type="RefSeq" id="WP_169587688.1">
    <property type="nucleotide sequence ID" value="NZ_JABBGK010000001.1"/>
</dbReference>
<dbReference type="GO" id="GO:0004642">
    <property type="term" value="F:phosphoribosylformylglycinamidine synthase activity"/>
    <property type="evidence" value="ECO:0007669"/>
    <property type="project" value="UniProtKB-UniRule"/>
</dbReference>
<dbReference type="Gene3D" id="3.90.650.10">
    <property type="entry name" value="PurM-like C-terminal domain"/>
    <property type="match status" value="2"/>
</dbReference>
<feature type="binding site" evidence="8">
    <location>
        <position position="117"/>
    </location>
    <ligand>
        <name>substrate</name>
    </ligand>
</feature>
<dbReference type="InterPro" id="IPR016188">
    <property type="entry name" value="PurM-like_N"/>
</dbReference>
<dbReference type="GO" id="GO:0005524">
    <property type="term" value="F:ATP binding"/>
    <property type="evidence" value="ECO:0007669"/>
    <property type="project" value="UniProtKB-UniRule"/>
</dbReference>
<comment type="subcellular location">
    <subcellularLocation>
        <location evidence="8">Cytoplasm</location>
    </subcellularLocation>
</comment>
<dbReference type="AlphaFoldDB" id="A0A7Y0ATX0"/>
<feature type="binding site" evidence="8">
    <location>
        <position position="269"/>
    </location>
    <ligand>
        <name>Mg(2+)</name>
        <dbReference type="ChEBI" id="CHEBI:18420"/>
        <label>2</label>
    </ligand>
</feature>
<dbReference type="Pfam" id="PF00586">
    <property type="entry name" value="AIRS"/>
    <property type="match status" value="2"/>
</dbReference>
<feature type="binding site" evidence="8">
    <location>
        <begin position="95"/>
        <end position="98"/>
    </location>
    <ligand>
        <name>substrate</name>
    </ligand>
</feature>
<dbReference type="PIRSF" id="PIRSF001587">
    <property type="entry name" value="FGAM_synthase_II"/>
    <property type="match status" value="1"/>
</dbReference>
<comment type="similarity">
    <text evidence="8">Belongs to the FGAMS family.</text>
</comment>
<feature type="binding site" evidence="8">
    <location>
        <position position="94"/>
    </location>
    <ligand>
        <name>Mg(2+)</name>
        <dbReference type="ChEBI" id="CHEBI:18420"/>
        <label>1</label>
    </ligand>
</feature>
<gene>
    <name evidence="8 12" type="primary">purL</name>
    <name evidence="12" type="ORF">HHL25_04525</name>
</gene>
<dbReference type="InterPro" id="IPR036676">
    <property type="entry name" value="PurM-like_C_sf"/>
</dbReference>
<dbReference type="HAMAP" id="MF_00420">
    <property type="entry name" value="PurL_2"/>
    <property type="match status" value="1"/>
</dbReference>
<evidence type="ECO:0000256" key="3">
    <source>
        <dbReference type="ARBA" id="ARBA00022723"/>
    </source>
</evidence>
<dbReference type="SUPFAM" id="SSF56042">
    <property type="entry name" value="PurM C-terminal domain-like"/>
    <property type="match status" value="2"/>
</dbReference>
<comment type="function">
    <text evidence="8">Part of the phosphoribosylformylglycinamidine synthase complex involved in the purines biosynthetic pathway. Catalyzes the ATP-dependent conversion of formylglycinamide ribonucleotide (FGAR) and glutamine to yield formylglycinamidine ribonucleotide (FGAM) and glutamate. The FGAM synthase complex is composed of three subunits. PurQ produces an ammonia molecule by converting glutamine to glutamate. PurL transfers the ammonia molecule to FGAR to form FGAM in an ATP-dependent manner. PurS interacts with PurQ and PurL and is thought to assist in the transfer of the ammonia molecule from PurQ to PurL.</text>
</comment>
<organism evidence="12 13">
    <name type="scientific">Rhizobium terricola</name>
    <dbReference type="NCBI Taxonomy" id="2728849"/>
    <lineage>
        <taxon>Bacteria</taxon>
        <taxon>Pseudomonadati</taxon>
        <taxon>Pseudomonadota</taxon>
        <taxon>Alphaproteobacteria</taxon>
        <taxon>Hyphomicrobiales</taxon>
        <taxon>Rhizobiaceae</taxon>
        <taxon>Rhizobium/Agrobacterium group</taxon>
        <taxon>Rhizobium</taxon>
    </lineage>
</organism>
<comment type="caution">
    <text evidence="8">Lacks conserved residue(s) required for the propagation of feature annotation.</text>
</comment>
<dbReference type="InterPro" id="IPR041609">
    <property type="entry name" value="PurL_linker"/>
</dbReference>
<keyword evidence="2 8" id="KW-0436">Ligase</keyword>
<dbReference type="CDD" id="cd02204">
    <property type="entry name" value="PurL_repeat2"/>
    <property type="match status" value="1"/>
</dbReference>
<dbReference type="GO" id="GO:0006189">
    <property type="term" value="P:'de novo' IMP biosynthetic process"/>
    <property type="evidence" value="ECO:0007669"/>
    <property type="project" value="UniProtKB-UniRule"/>
</dbReference>
<comment type="subunit">
    <text evidence="8">Monomer. Part of the FGAM synthase complex composed of 1 PurL, 1 PurQ and 2 PurS subunits.</text>
</comment>
<dbReference type="UniPathway" id="UPA00074">
    <property type="reaction ID" value="UER00128"/>
</dbReference>
<evidence type="ECO:0000256" key="6">
    <source>
        <dbReference type="ARBA" id="ARBA00022840"/>
    </source>
</evidence>
<dbReference type="InterPro" id="IPR036921">
    <property type="entry name" value="PurM-like_N_sf"/>
</dbReference>
<keyword evidence="5 8" id="KW-0658">Purine biosynthesis</keyword>
<feature type="domain" description="PurM-like C-terminal" evidence="10">
    <location>
        <begin position="203"/>
        <end position="356"/>
    </location>
</feature>
<proteinExistence type="inferred from homology"/>
<dbReference type="CDD" id="cd02203">
    <property type="entry name" value="PurL_repeat1"/>
    <property type="match status" value="1"/>
</dbReference>
<feature type="domain" description="PurM-like C-terminal" evidence="10">
    <location>
        <begin position="571"/>
        <end position="707"/>
    </location>
</feature>
<evidence type="ECO:0000256" key="4">
    <source>
        <dbReference type="ARBA" id="ARBA00022741"/>
    </source>
</evidence>
<dbReference type="EMBL" id="JABBGK010000001">
    <property type="protein sequence ID" value="NML73389.1"/>
    <property type="molecule type" value="Genomic_DNA"/>
</dbReference>
<feature type="binding site" evidence="8">
    <location>
        <position position="241"/>
    </location>
    <ligand>
        <name>substrate</name>
    </ligand>
</feature>
<dbReference type="SUPFAM" id="SSF55326">
    <property type="entry name" value="PurM N-terminal domain-like"/>
    <property type="match status" value="2"/>
</dbReference>
<comment type="pathway">
    <text evidence="8">Purine metabolism; IMP biosynthesis via de novo pathway; 5-amino-1-(5-phospho-D-ribosyl)imidazole from N(2)-formyl-N(1)-(5-phospho-D-ribosyl)glycinamide: step 1/2.</text>
</comment>
<dbReference type="GO" id="GO:0005737">
    <property type="term" value="C:cytoplasm"/>
    <property type="evidence" value="ECO:0007669"/>
    <property type="project" value="UniProtKB-SubCell"/>
</dbReference>
<dbReference type="NCBIfam" id="NF002290">
    <property type="entry name" value="PRK01213.1"/>
    <property type="match status" value="1"/>
</dbReference>
<sequence length="740" mass="79236">MTIPNTIQITPELVASHGLKPDEYDRILQLIGREPTFTELGIFSAMWNEHCSYKSSKKWLKTLPTKGPRVIQGPGENAGVVDIDDGDCVVFKMESHNHPSYIEPYQGAATGVGGILRDVFTMGARPVAAMNALRFGAPDHPKTRHLVSGVVAGVGGYGNSFGVPTVGGEVEFDARYNGNILVNAFAAGLAKSNAIFLSEAKGVGLPVVYLGAKTGRDGVGGATMASAEFDESIEEKRPTVQVGDPFTEKCLLEACLELMQTGAVIAIQDMGAAGLTCSAVEMGAKGDLGIELDLDKVPVREERMTAYEMMLSESQERMLMVLEPSKEDVAKAIFVKWGLDFAIVGYTTDDLRFRIIHQGEEVANLPIKELGDQAPEYDRPWVEPKTPAPLAADAVPEADVADALVKLVGSPNNSSRRWVYEQYDTLIQGNSLQLPGGDAGVVRVDTHPKKALAFSSDVTPRYVEADPFEGGKQAVAECWRNITATGALPLAATDNLNFGNPERPEIMGQFVFAIKGIGEACKALDFPIVSGNVSLYNETNGQAILPTPTIAGVGLLKDWSKMARIRFAAQGEAILLCGAPGNWGSHLGQSVYLRDILGRVEGPAPHVDLAHEKKVGDFVRALITDGVATAVHDCSSGGLGLAIAEMAIASGIGAKLTQLNDENPIATFFGEDQGRYVVTIREEDLDMVLDRAKEAGIFAPFIGRTGGNAVVLGEARPVAIEELRSAYESWFPRYMEGSIA</sequence>
<dbReference type="Pfam" id="PF18072">
    <property type="entry name" value="FGAR-AT_linker"/>
    <property type="match status" value="1"/>
</dbReference>
<evidence type="ECO:0000256" key="2">
    <source>
        <dbReference type="ARBA" id="ARBA00022598"/>
    </source>
</evidence>
<comment type="caution">
    <text evidence="12">The sequence shown here is derived from an EMBL/GenBank/DDBJ whole genome shotgun (WGS) entry which is preliminary data.</text>
</comment>
<dbReference type="EC" id="6.3.5.3" evidence="8"/>
<dbReference type="PANTHER" id="PTHR43555">
    <property type="entry name" value="PHOSPHORIBOSYLFORMYLGLYCINAMIDINE SYNTHASE SUBUNIT PURL"/>
    <property type="match status" value="1"/>
</dbReference>
<feature type="binding site" evidence="8">
    <location>
        <position position="92"/>
    </location>
    <ligand>
        <name>ATP</name>
        <dbReference type="ChEBI" id="CHEBI:30616"/>
    </ligand>
</feature>
<keyword evidence="13" id="KW-1185">Reference proteome</keyword>
<keyword evidence="7 8" id="KW-0460">Magnesium</keyword>
<feature type="binding site" evidence="8">
    <location>
        <position position="531"/>
    </location>
    <ligand>
        <name>ATP</name>
        <dbReference type="ChEBI" id="CHEBI:30616"/>
    </ligand>
</feature>
<dbReference type="Proteomes" id="UP000541470">
    <property type="component" value="Unassembled WGS sequence"/>
</dbReference>
<reference evidence="12 13" key="1">
    <citation type="submission" date="2020-04" db="EMBL/GenBank/DDBJ databases">
        <title>Rhizobium sp. S-51 isolated from soil.</title>
        <authorList>
            <person name="Dahal R.H."/>
        </authorList>
    </citation>
    <scope>NUCLEOTIDE SEQUENCE [LARGE SCALE GENOMIC DNA]</scope>
    <source>
        <strain evidence="12 13">S-51</strain>
    </source>
</reference>
<keyword evidence="3 8" id="KW-0479">Metal-binding</keyword>
<dbReference type="FunFam" id="3.30.1330.10:FF:000004">
    <property type="entry name" value="Phosphoribosylformylglycinamidine synthase subunit PurL"/>
    <property type="match status" value="1"/>
</dbReference>
<evidence type="ECO:0000256" key="7">
    <source>
        <dbReference type="ARBA" id="ARBA00022842"/>
    </source>
</evidence>
<keyword evidence="4 8" id="KW-0547">Nucleotide-binding</keyword>